<keyword evidence="1" id="KW-0677">Repeat</keyword>
<organism evidence="6 7">
    <name type="scientific">Chthoniobacter flavus Ellin428</name>
    <dbReference type="NCBI Taxonomy" id="497964"/>
    <lineage>
        <taxon>Bacteria</taxon>
        <taxon>Pseudomonadati</taxon>
        <taxon>Verrucomicrobiota</taxon>
        <taxon>Spartobacteria</taxon>
        <taxon>Chthoniobacterales</taxon>
        <taxon>Chthoniobacteraceae</taxon>
        <taxon>Chthoniobacter</taxon>
    </lineage>
</organism>
<dbReference type="SUPFAM" id="SSF63829">
    <property type="entry name" value="Calcium-dependent phosphotriesterase"/>
    <property type="match status" value="1"/>
</dbReference>
<dbReference type="CDD" id="cd05819">
    <property type="entry name" value="NHL"/>
    <property type="match status" value="1"/>
</dbReference>
<keyword evidence="2" id="KW-0547">Nucleotide-binding</keyword>
<dbReference type="InterPro" id="IPR027417">
    <property type="entry name" value="P-loop_NTPase"/>
</dbReference>
<feature type="repeat" description="NHL" evidence="4">
    <location>
        <begin position="384"/>
        <end position="411"/>
    </location>
</feature>
<dbReference type="eggNOG" id="COG3391">
    <property type="taxonomic scope" value="Bacteria"/>
</dbReference>
<keyword evidence="7" id="KW-1185">Reference proteome</keyword>
<dbReference type="PROSITE" id="PS00211">
    <property type="entry name" value="ABC_TRANSPORTER_1"/>
    <property type="match status" value="1"/>
</dbReference>
<dbReference type="PANTHER" id="PTHR24104">
    <property type="entry name" value="E3 UBIQUITIN-PROTEIN LIGASE NHLRC1-RELATED"/>
    <property type="match status" value="1"/>
</dbReference>
<name>B4D8B3_9BACT</name>
<dbReference type="Pfam" id="PF01436">
    <property type="entry name" value="NHL"/>
    <property type="match status" value="1"/>
</dbReference>
<dbReference type="InterPro" id="IPR003593">
    <property type="entry name" value="AAA+_ATPase"/>
</dbReference>
<accession>B4D8B3</accession>
<gene>
    <name evidence="6" type="ORF">CfE428DRAFT_5153</name>
</gene>
<protein>
    <submittedName>
        <fullName evidence="6">ABC transporter-related protein</fullName>
    </submittedName>
</protein>
<feature type="domain" description="ABC transporter" evidence="5">
    <location>
        <begin position="1"/>
        <end position="214"/>
    </location>
</feature>
<dbReference type="InterPro" id="IPR011042">
    <property type="entry name" value="6-blade_b-propeller_TolB-like"/>
</dbReference>
<dbReference type="InterPro" id="IPR003439">
    <property type="entry name" value="ABC_transporter-like_ATP-bd"/>
</dbReference>
<evidence type="ECO:0000256" key="1">
    <source>
        <dbReference type="ARBA" id="ARBA00022737"/>
    </source>
</evidence>
<dbReference type="GO" id="GO:0016887">
    <property type="term" value="F:ATP hydrolysis activity"/>
    <property type="evidence" value="ECO:0007669"/>
    <property type="project" value="InterPro"/>
</dbReference>
<comment type="caution">
    <text evidence="6">The sequence shown here is derived from an EMBL/GenBank/DDBJ whole genome shotgun (WGS) entry which is preliminary data.</text>
</comment>
<evidence type="ECO:0000313" key="6">
    <source>
        <dbReference type="EMBL" id="EDY17306.1"/>
    </source>
</evidence>
<evidence type="ECO:0000256" key="4">
    <source>
        <dbReference type="PROSITE-ProRule" id="PRU00504"/>
    </source>
</evidence>
<dbReference type="SMART" id="SM00382">
    <property type="entry name" value="AAA"/>
    <property type="match status" value="1"/>
</dbReference>
<dbReference type="PANTHER" id="PTHR24104:SF25">
    <property type="entry name" value="PROTEIN LIN-41"/>
    <property type="match status" value="1"/>
</dbReference>
<sequence length="598" mass="65254">MVADSLWQLDAVSLGPARLRAVSATISPGATAVIGWSGAGKTSLLNLLVGFECPEGGAIEGTPRVAWVPQNGGLWPHCTALEHLAIARGSSEGNDALLAAFDLAEKRDARPPKLSQGEQSRLAVARALATKADVLVMDEPLAHVDPARVGKYWRVIREHLARTHTSLVFSTHTPETAVGEAQHAICLRAGRVMHAGPVAALYTEPPDEELMGYLGAGNWFTPPEARRWLRAQIPTNRCLRPEQLVIESVSTGALRVEASHFRGSCAEIELRHVPSNATRTFFHRPARDEFRAGKFVQLTALLCLTLLFFLTGCHRQAAATLTPRDWRVWQLPPEGPMLPTPRSLATGLGDDIASLDTAGRVLIYGADGRLKRQWHMLDVKVGKPEGIVVLRDGRVVVCDTHYHRVVWFDADGNWLKNIGQQGKGNSEFIYPVGICKDPEENLYVCEYGGNDRIQKFTREGQWVTSFGSFGTGPGQFQRPSGLTWLAGKIYITDAVNNRVLIYSDGGQYVGVLGAPGQPPLDFDLPYDIAAGGDGELYIIEYGGGRLTKVSPDGRLLGRYGHTGGGEGEFSTPWGLTIDSHMRLRIADTKNRRIVSLQL</sequence>
<dbReference type="InterPro" id="IPR050952">
    <property type="entry name" value="TRIM-NHL_E3_ligases"/>
</dbReference>
<dbReference type="InterPro" id="IPR017871">
    <property type="entry name" value="ABC_transporter-like_CS"/>
</dbReference>
<feature type="repeat" description="NHL" evidence="4">
    <location>
        <begin position="463"/>
        <end position="505"/>
    </location>
</feature>
<dbReference type="Gene3D" id="3.40.50.300">
    <property type="entry name" value="P-loop containing nucleotide triphosphate hydrolases"/>
    <property type="match status" value="1"/>
</dbReference>
<dbReference type="STRING" id="497964.CfE428DRAFT_5153"/>
<keyword evidence="3" id="KW-0067">ATP-binding</keyword>
<dbReference type="EMBL" id="ABVL01000021">
    <property type="protein sequence ID" value="EDY17306.1"/>
    <property type="molecule type" value="Genomic_DNA"/>
</dbReference>
<dbReference type="GO" id="GO:0008270">
    <property type="term" value="F:zinc ion binding"/>
    <property type="evidence" value="ECO:0007669"/>
    <property type="project" value="UniProtKB-KW"/>
</dbReference>
<dbReference type="Proteomes" id="UP000005824">
    <property type="component" value="Unassembled WGS sequence"/>
</dbReference>
<feature type="repeat" description="NHL" evidence="4">
    <location>
        <begin position="556"/>
        <end position="598"/>
    </location>
</feature>
<dbReference type="Gene3D" id="2.120.10.30">
    <property type="entry name" value="TolB, C-terminal domain"/>
    <property type="match status" value="2"/>
</dbReference>
<proteinExistence type="predicted"/>
<dbReference type="AlphaFoldDB" id="B4D8B3"/>
<dbReference type="GO" id="GO:0005524">
    <property type="term" value="F:ATP binding"/>
    <property type="evidence" value="ECO:0007669"/>
    <property type="project" value="UniProtKB-KW"/>
</dbReference>
<dbReference type="InParanoid" id="B4D8B3"/>
<dbReference type="RefSeq" id="WP_006982474.1">
    <property type="nucleotide sequence ID" value="NZ_ABVL01000021.1"/>
</dbReference>
<dbReference type="PROSITE" id="PS51125">
    <property type="entry name" value="NHL"/>
    <property type="match status" value="4"/>
</dbReference>
<dbReference type="InterPro" id="IPR001258">
    <property type="entry name" value="NHL_repeat"/>
</dbReference>
<evidence type="ECO:0000256" key="3">
    <source>
        <dbReference type="ARBA" id="ARBA00022840"/>
    </source>
</evidence>
<evidence type="ECO:0000256" key="2">
    <source>
        <dbReference type="ARBA" id="ARBA00022741"/>
    </source>
</evidence>
<reference evidence="6 7" key="1">
    <citation type="journal article" date="2011" name="J. Bacteriol.">
        <title>Genome sequence of Chthoniobacter flavus Ellin428, an aerobic heterotrophic soil bacterium.</title>
        <authorList>
            <person name="Kant R."/>
            <person name="van Passel M.W."/>
            <person name="Palva A."/>
            <person name="Lucas S."/>
            <person name="Lapidus A."/>
            <person name="Glavina Del Rio T."/>
            <person name="Dalin E."/>
            <person name="Tice H."/>
            <person name="Bruce D."/>
            <person name="Goodwin L."/>
            <person name="Pitluck S."/>
            <person name="Larimer F.W."/>
            <person name="Land M.L."/>
            <person name="Hauser L."/>
            <person name="Sangwan P."/>
            <person name="de Vos W.M."/>
            <person name="Janssen P.H."/>
            <person name="Smidt H."/>
        </authorList>
    </citation>
    <scope>NUCLEOTIDE SEQUENCE [LARGE SCALE GENOMIC DNA]</scope>
    <source>
        <strain evidence="6 7">Ellin428</strain>
    </source>
</reference>
<dbReference type="SUPFAM" id="SSF52540">
    <property type="entry name" value="P-loop containing nucleoside triphosphate hydrolases"/>
    <property type="match status" value="1"/>
</dbReference>
<evidence type="ECO:0000313" key="7">
    <source>
        <dbReference type="Proteomes" id="UP000005824"/>
    </source>
</evidence>
<evidence type="ECO:0000259" key="5">
    <source>
        <dbReference type="PROSITE" id="PS50893"/>
    </source>
</evidence>
<dbReference type="eggNOG" id="COG3842">
    <property type="taxonomic scope" value="Bacteria"/>
</dbReference>
<dbReference type="Pfam" id="PF00005">
    <property type="entry name" value="ABC_tran"/>
    <property type="match status" value="1"/>
</dbReference>
<feature type="repeat" description="NHL" evidence="4">
    <location>
        <begin position="415"/>
        <end position="459"/>
    </location>
</feature>
<dbReference type="PROSITE" id="PS50893">
    <property type="entry name" value="ABC_TRANSPORTER_2"/>
    <property type="match status" value="1"/>
</dbReference>